<dbReference type="HOGENOM" id="CLU_1798317_0_0_1"/>
<name>K1PNW1_MAGGI</name>
<reference evidence="1" key="1">
    <citation type="journal article" date="2012" name="Nature">
        <title>The oyster genome reveals stress adaptation and complexity of shell formation.</title>
        <authorList>
            <person name="Zhang G."/>
            <person name="Fang X."/>
            <person name="Guo X."/>
            <person name="Li L."/>
            <person name="Luo R."/>
            <person name="Xu F."/>
            <person name="Yang P."/>
            <person name="Zhang L."/>
            <person name="Wang X."/>
            <person name="Qi H."/>
            <person name="Xiong Z."/>
            <person name="Que H."/>
            <person name="Xie Y."/>
            <person name="Holland P.W."/>
            <person name="Paps J."/>
            <person name="Zhu Y."/>
            <person name="Wu F."/>
            <person name="Chen Y."/>
            <person name="Wang J."/>
            <person name="Peng C."/>
            <person name="Meng J."/>
            <person name="Yang L."/>
            <person name="Liu J."/>
            <person name="Wen B."/>
            <person name="Zhang N."/>
            <person name="Huang Z."/>
            <person name="Zhu Q."/>
            <person name="Feng Y."/>
            <person name="Mount A."/>
            <person name="Hedgecock D."/>
            <person name="Xu Z."/>
            <person name="Liu Y."/>
            <person name="Domazet-Loso T."/>
            <person name="Du Y."/>
            <person name="Sun X."/>
            <person name="Zhang S."/>
            <person name="Liu B."/>
            <person name="Cheng P."/>
            <person name="Jiang X."/>
            <person name="Li J."/>
            <person name="Fan D."/>
            <person name="Wang W."/>
            <person name="Fu W."/>
            <person name="Wang T."/>
            <person name="Wang B."/>
            <person name="Zhang J."/>
            <person name="Peng Z."/>
            <person name="Li Y."/>
            <person name="Li N."/>
            <person name="Wang J."/>
            <person name="Chen M."/>
            <person name="He Y."/>
            <person name="Tan F."/>
            <person name="Song X."/>
            <person name="Zheng Q."/>
            <person name="Huang R."/>
            <person name="Yang H."/>
            <person name="Du X."/>
            <person name="Chen L."/>
            <person name="Yang M."/>
            <person name="Gaffney P.M."/>
            <person name="Wang S."/>
            <person name="Luo L."/>
            <person name="She Z."/>
            <person name="Ming Y."/>
            <person name="Huang W."/>
            <person name="Zhang S."/>
            <person name="Huang B."/>
            <person name="Zhang Y."/>
            <person name="Qu T."/>
            <person name="Ni P."/>
            <person name="Miao G."/>
            <person name="Wang J."/>
            <person name="Wang Q."/>
            <person name="Steinberg C.E."/>
            <person name="Wang H."/>
            <person name="Li N."/>
            <person name="Qian L."/>
            <person name="Zhang G."/>
            <person name="Li Y."/>
            <person name="Yang H."/>
            <person name="Liu X."/>
            <person name="Wang J."/>
            <person name="Yin Y."/>
            <person name="Wang J."/>
        </authorList>
    </citation>
    <scope>NUCLEOTIDE SEQUENCE [LARGE SCALE GENOMIC DNA]</scope>
    <source>
        <strain evidence="1">05x7-T-G4-1.051#20</strain>
    </source>
</reference>
<dbReference type="AlphaFoldDB" id="K1PNW1"/>
<evidence type="ECO:0000313" key="1">
    <source>
        <dbReference type="EMBL" id="EKC25777.1"/>
    </source>
</evidence>
<organism evidence="1">
    <name type="scientific">Magallana gigas</name>
    <name type="common">Pacific oyster</name>
    <name type="synonym">Crassostrea gigas</name>
    <dbReference type="NCBI Taxonomy" id="29159"/>
    <lineage>
        <taxon>Eukaryota</taxon>
        <taxon>Metazoa</taxon>
        <taxon>Spiralia</taxon>
        <taxon>Lophotrochozoa</taxon>
        <taxon>Mollusca</taxon>
        <taxon>Bivalvia</taxon>
        <taxon>Autobranchia</taxon>
        <taxon>Pteriomorphia</taxon>
        <taxon>Ostreida</taxon>
        <taxon>Ostreoidea</taxon>
        <taxon>Ostreidae</taxon>
        <taxon>Magallana</taxon>
    </lineage>
</organism>
<protein>
    <submittedName>
        <fullName evidence="1">Uncharacterized protein</fullName>
    </submittedName>
</protein>
<proteinExistence type="predicted"/>
<accession>K1PNW1</accession>
<dbReference type="EMBL" id="JH816291">
    <property type="protein sequence ID" value="EKC25777.1"/>
    <property type="molecule type" value="Genomic_DNA"/>
</dbReference>
<sequence>MYTSQARNIGEWGRGGSCPLLELLLNTYSIISELKEDIWQFMGITREEFKKEHRDLTPTTMEKIITEIKQLTTNLRNYLLYKEKVYKSEIIQRENGNDDLVDIGDIVEKDLNHLTESLGISQGIHNADLYKQPEYVQNCLDGNV</sequence>
<dbReference type="InParanoid" id="K1PNW1"/>
<gene>
    <name evidence="1" type="ORF">CGI_10007890</name>
</gene>